<dbReference type="Proteomes" id="UP000886251">
    <property type="component" value="Unassembled WGS sequence"/>
</dbReference>
<dbReference type="Pfam" id="PF04367">
    <property type="entry name" value="DUF502"/>
    <property type="match status" value="1"/>
</dbReference>
<evidence type="ECO:0000313" key="2">
    <source>
        <dbReference type="EMBL" id="HEB97659.1"/>
    </source>
</evidence>
<keyword evidence="1" id="KW-0812">Transmembrane</keyword>
<evidence type="ECO:0000256" key="1">
    <source>
        <dbReference type="SAM" id="Phobius"/>
    </source>
</evidence>
<proteinExistence type="predicted"/>
<dbReference type="PANTHER" id="PTHR31876:SF26">
    <property type="entry name" value="PROTEIN LIKE COV 2"/>
    <property type="match status" value="1"/>
</dbReference>
<organism evidence="2">
    <name type="scientific">Sedimenticola thiotaurini</name>
    <dbReference type="NCBI Taxonomy" id="1543721"/>
    <lineage>
        <taxon>Bacteria</taxon>
        <taxon>Pseudomonadati</taxon>
        <taxon>Pseudomonadota</taxon>
        <taxon>Gammaproteobacteria</taxon>
        <taxon>Chromatiales</taxon>
        <taxon>Sedimenticolaceae</taxon>
        <taxon>Sedimenticola</taxon>
    </lineage>
</organism>
<feature type="transmembrane region" description="Helical" evidence="1">
    <location>
        <begin position="7"/>
        <end position="30"/>
    </location>
</feature>
<comment type="caution">
    <text evidence="2">The sequence shown here is derived from an EMBL/GenBank/DDBJ whole genome shotgun (WGS) entry which is preliminary data.</text>
</comment>
<dbReference type="InterPro" id="IPR007462">
    <property type="entry name" value="COV1-like"/>
</dbReference>
<dbReference type="EMBL" id="DRKP01000187">
    <property type="protein sequence ID" value="HEB97659.1"/>
    <property type="molecule type" value="Genomic_DNA"/>
</dbReference>
<name>A0A831RRW0_9GAMM</name>
<dbReference type="AlphaFoldDB" id="A0A831RRW0"/>
<accession>A0A831RRW0</accession>
<feature type="transmembrane region" description="Helical" evidence="1">
    <location>
        <begin position="50"/>
        <end position="77"/>
    </location>
</feature>
<keyword evidence="1" id="KW-0472">Membrane</keyword>
<protein>
    <submittedName>
        <fullName evidence="2">DUF502 domain-containing protein</fullName>
    </submittedName>
</protein>
<sequence length="217" mass="24123">MISFLRRYLVAGLLVWVPLGVTLLVVRMLVRWLDGTMLLIPEQYRPEQWLGFSIPGLGVILSLLIVFVTGVFAANFFGRSVVSVWEHLLARIPLVRSVYSGTKQLAETLFSNQGTSFRKVLLVEFPRKGLWTLGFLTGVDQGEAQQRTGRDVLNVYVPTTPNPTGGYFIMVPRDEVIELEMSVDDGLKMLMSMGAVVPVPGETGEQREPLARPGTET</sequence>
<dbReference type="PANTHER" id="PTHR31876">
    <property type="entry name" value="COV-LIKE PROTEIN 1"/>
    <property type="match status" value="1"/>
</dbReference>
<gene>
    <name evidence="2" type="ORF">ENI96_14650</name>
</gene>
<reference evidence="2" key="1">
    <citation type="journal article" date="2020" name="mSystems">
        <title>Genome- and Community-Level Interaction Insights into Carbon Utilization and Element Cycling Functions of Hydrothermarchaeota in Hydrothermal Sediment.</title>
        <authorList>
            <person name="Zhou Z."/>
            <person name="Liu Y."/>
            <person name="Xu W."/>
            <person name="Pan J."/>
            <person name="Luo Z.H."/>
            <person name="Li M."/>
        </authorList>
    </citation>
    <scope>NUCLEOTIDE SEQUENCE [LARGE SCALE GENOMIC DNA]</scope>
    <source>
        <strain evidence="2">HyVt-443</strain>
    </source>
</reference>
<keyword evidence="1" id="KW-1133">Transmembrane helix</keyword>